<feature type="domain" description="ATP-grasp" evidence="5">
    <location>
        <begin position="112"/>
        <end position="306"/>
    </location>
</feature>
<keyword evidence="2 4" id="KW-0547">Nucleotide-binding</keyword>
<dbReference type="GO" id="GO:0005524">
    <property type="term" value="F:ATP binding"/>
    <property type="evidence" value="ECO:0007669"/>
    <property type="project" value="UniProtKB-UniRule"/>
</dbReference>
<accession>A0A5N8XF06</accession>
<dbReference type="OrthoDB" id="6964321at2"/>
<keyword evidence="3 4" id="KW-0067">ATP-binding</keyword>
<dbReference type="InterPro" id="IPR052032">
    <property type="entry name" value="ATP-dep_AA_Ligase"/>
</dbReference>
<dbReference type="PANTHER" id="PTHR43585">
    <property type="entry name" value="FUMIPYRROLE BIOSYNTHESIS PROTEIN C"/>
    <property type="match status" value="1"/>
</dbReference>
<gene>
    <name evidence="6" type="ORF">FNH08_08135</name>
</gene>
<dbReference type="Gene3D" id="3.40.50.20">
    <property type="match status" value="1"/>
</dbReference>
<dbReference type="PANTHER" id="PTHR43585:SF2">
    <property type="entry name" value="ATP-GRASP ENZYME FSQD"/>
    <property type="match status" value="1"/>
</dbReference>
<dbReference type="InterPro" id="IPR013815">
    <property type="entry name" value="ATP_grasp_subdomain_1"/>
</dbReference>
<dbReference type="AlphaFoldDB" id="A0A5N8XF06"/>
<evidence type="ECO:0000256" key="4">
    <source>
        <dbReference type="PROSITE-ProRule" id="PRU00409"/>
    </source>
</evidence>
<dbReference type="GO" id="GO:0016874">
    <property type="term" value="F:ligase activity"/>
    <property type="evidence" value="ECO:0007669"/>
    <property type="project" value="UniProtKB-KW"/>
</dbReference>
<keyword evidence="7" id="KW-1185">Reference proteome</keyword>
<evidence type="ECO:0000256" key="1">
    <source>
        <dbReference type="ARBA" id="ARBA00022598"/>
    </source>
</evidence>
<evidence type="ECO:0000256" key="2">
    <source>
        <dbReference type="ARBA" id="ARBA00022741"/>
    </source>
</evidence>
<sequence>MTYLALVGVPRTAYTLNEAVIQARLRGFDVALVDRAAGLAAVPGTMPVSRLVEVDRMTPDDVAQALAALRPERVLSFSELHLGLAARVRERLGVPGEAGAVEDLVRDKGATRHRLVERGLSRVRHAMTTLADLPRAAAEFAPPFVVKPVDMTGSIGVRAIRSHSELAAYGGLFEDPSVEAHQERRLLLEEFITGTEYSVEGICVAGTFHLHAVTQKATSGFPDFYETGHLLPARAQYTDGRFAPYLQKVVTALGITTAPIHAEVKVTDEAIDLIEIHSRFGGDLIPLLLERALDIKVFGQFYDALLSGSAPRTPTAPGKVAGVRFIGRPVDGTGLRLPALPSGVEAEIVLTGSHAREPVALDNIRIPNRRYGHVLFTAPDHEAAEKFTTLMENDWQASS</sequence>
<dbReference type="PROSITE" id="PS50975">
    <property type="entry name" value="ATP_GRASP"/>
    <property type="match status" value="1"/>
</dbReference>
<evidence type="ECO:0000259" key="5">
    <source>
        <dbReference type="PROSITE" id="PS50975"/>
    </source>
</evidence>
<dbReference type="Proteomes" id="UP000400924">
    <property type="component" value="Unassembled WGS sequence"/>
</dbReference>
<dbReference type="InterPro" id="IPR011761">
    <property type="entry name" value="ATP-grasp"/>
</dbReference>
<evidence type="ECO:0000256" key="3">
    <source>
        <dbReference type="ARBA" id="ARBA00022840"/>
    </source>
</evidence>
<evidence type="ECO:0000313" key="7">
    <source>
        <dbReference type="Proteomes" id="UP000400924"/>
    </source>
</evidence>
<protein>
    <submittedName>
        <fullName evidence="6">ATP-grasp domain-containing protein</fullName>
    </submittedName>
</protein>
<evidence type="ECO:0000313" key="6">
    <source>
        <dbReference type="EMBL" id="MPY57145.1"/>
    </source>
</evidence>
<dbReference type="SUPFAM" id="SSF56059">
    <property type="entry name" value="Glutathione synthetase ATP-binding domain-like"/>
    <property type="match status" value="1"/>
</dbReference>
<dbReference type="EMBL" id="VJZC01000034">
    <property type="protein sequence ID" value="MPY57145.1"/>
    <property type="molecule type" value="Genomic_DNA"/>
</dbReference>
<reference evidence="6 7" key="1">
    <citation type="submission" date="2019-07" db="EMBL/GenBank/DDBJ databases">
        <title>New species of Amycolatopsis and Streptomyces.</title>
        <authorList>
            <person name="Duangmal K."/>
            <person name="Teo W.F.A."/>
            <person name="Lipun K."/>
        </authorList>
    </citation>
    <scope>NUCLEOTIDE SEQUENCE [LARGE SCALE GENOMIC DNA]</scope>
    <source>
        <strain evidence="6 7">NBRC 106415</strain>
    </source>
</reference>
<dbReference type="Gene3D" id="3.30.470.20">
    <property type="entry name" value="ATP-grasp fold, B domain"/>
    <property type="match status" value="1"/>
</dbReference>
<dbReference type="GO" id="GO:0046872">
    <property type="term" value="F:metal ion binding"/>
    <property type="evidence" value="ECO:0007669"/>
    <property type="project" value="InterPro"/>
</dbReference>
<keyword evidence="1" id="KW-0436">Ligase</keyword>
<dbReference type="Pfam" id="PF13535">
    <property type="entry name" value="ATP-grasp_4"/>
    <property type="match status" value="1"/>
</dbReference>
<comment type="caution">
    <text evidence="6">The sequence shown here is derived from an EMBL/GenBank/DDBJ whole genome shotgun (WGS) entry which is preliminary data.</text>
</comment>
<organism evidence="6 7">
    <name type="scientific">Streptomyces spongiae</name>
    <dbReference type="NCBI Taxonomy" id="565072"/>
    <lineage>
        <taxon>Bacteria</taxon>
        <taxon>Bacillati</taxon>
        <taxon>Actinomycetota</taxon>
        <taxon>Actinomycetes</taxon>
        <taxon>Kitasatosporales</taxon>
        <taxon>Streptomycetaceae</taxon>
        <taxon>Streptomyces</taxon>
    </lineage>
</organism>
<name>A0A5N8XF06_9ACTN</name>
<dbReference type="RefSeq" id="WP_152770694.1">
    <property type="nucleotide sequence ID" value="NZ_VJZC01000034.1"/>
</dbReference>
<dbReference type="Gene3D" id="3.30.1490.20">
    <property type="entry name" value="ATP-grasp fold, A domain"/>
    <property type="match status" value="1"/>
</dbReference>
<proteinExistence type="predicted"/>